<evidence type="ECO:0008006" key="3">
    <source>
        <dbReference type="Google" id="ProtNLM"/>
    </source>
</evidence>
<evidence type="ECO:0000313" key="1">
    <source>
        <dbReference type="EMBL" id="KAA6354689.1"/>
    </source>
</evidence>
<organism evidence="1 2">
    <name type="scientific">Streblomastix strix</name>
    <dbReference type="NCBI Taxonomy" id="222440"/>
    <lineage>
        <taxon>Eukaryota</taxon>
        <taxon>Metamonada</taxon>
        <taxon>Preaxostyla</taxon>
        <taxon>Oxymonadida</taxon>
        <taxon>Streblomastigidae</taxon>
        <taxon>Streblomastix</taxon>
    </lineage>
</organism>
<protein>
    <recommendedName>
        <fullName evidence="3">Tyr recombinase domain-containing protein</fullName>
    </recommendedName>
</protein>
<comment type="caution">
    <text evidence="1">The sequence shown here is derived from an EMBL/GenBank/DDBJ whole genome shotgun (WGS) entry which is preliminary data.</text>
</comment>
<evidence type="ECO:0000313" key="2">
    <source>
        <dbReference type="Proteomes" id="UP000324800"/>
    </source>
</evidence>
<dbReference type="EMBL" id="SNRW01035872">
    <property type="protein sequence ID" value="KAA6354689.1"/>
    <property type="molecule type" value="Genomic_DNA"/>
</dbReference>
<dbReference type="InterPro" id="IPR011010">
    <property type="entry name" value="DNA_brk_join_enz"/>
</dbReference>
<accession>A0A5J4T921</accession>
<name>A0A5J4T921_9EUKA</name>
<proteinExistence type="predicted"/>
<dbReference type="SUPFAM" id="SSF56349">
    <property type="entry name" value="DNA breaking-rejoining enzymes"/>
    <property type="match status" value="1"/>
</dbReference>
<dbReference type="Proteomes" id="UP000324800">
    <property type="component" value="Unassembled WGS sequence"/>
</dbReference>
<gene>
    <name evidence="1" type="ORF">EZS28_049784</name>
</gene>
<dbReference type="AlphaFoldDB" id="A0A5J4T921"/>
<reference evidence="1 2" key="1">
    <citation type="submission" date="2019-03" db="EMBL/GenBank/DDBJ databases">
        <title>Single cell metagenomics reveals metabolic interactions within the superorganism composed of flagellate Streblomastix strix and complex community of Bacteroidetes bacteria on its surface.</title>
        <authorList>
            <person name="Treitli S.C."/>
            <person name="Kolisko M."/>
            <person name="Husnik F."/>
            <person name="Keeling P."/>
            <person name="Hampl V."/>
        </authorList>
    </citation>
    <scope>NUCLEOTIDE SEQUENCE [LARGE SCALE GENOMIC DNA]</scope>
    <source>
        <strain evidence="1">ST1C</strain>
    </source>
</reference>
<dbReference type="GO" id="GO:0003677">
    <property type="term" value="F:DNA binding"/>
    <property type="evidence" value="ECO:0007669"/>
    <property type="project" value="InterPro"/>
</dbReference>
<sequence>MFNRILENKALSHHAIKDARTSSSVLFDKAGIKLENGLISSITRKQYRESAKIQKELSMWDHDILLNQMRRIWNKYSIKFTSSIQYTWGSATRENCRARIRQLLFEAGISKLVRVTDIRATALTKLICSGVTKEEADRWSRHSQSAETREAFPQRGQRIVTTMAMKRPPQGAASRFIPPNKTFC</sequence>